<comment type="caution">
    <text evidence="1">The sequence shown here is derived from an EMBL/GenBank/DDBJ whole genome shotgun (WGS) entry which is preliminary data.</text>
</comment>
<dbReference type="Proteomes" id="UP001232156">
    <property type="component" value="Unassembled WGS sequence"/>
</dbReference>
<accession>A0ABU1D277</accession>
<reference evidence="1 2" key="1">
    <citation type="submission" date="2023-08" db="EMBL/GenBank/DDBJ databases">
        <title>Alcaligenaceae gen. nov., a novel taxon isolated from the sludge of Yixing Pesticide Factory.</title>
        <authorList>
            <person name="Ruan L."/>
        </authorList>
    </citation>
    <scope>NUCLEOTIDE SEQUENCE [LARGE SCALE GENOMIC DNA]</scope>
    <source>
        <strain evidence="1 2">LG-2</strain>
    </source>
</reference>
<evidence type="ECO:0000313" key="1">
    <source>
        <dbReference type="EMBL" id="MDR4124540.1"/>
    </source>
</evidence>
<dbReference type="RefSeq" id="WP_347286199.1">
    <property type="nucleotide sequence ID" value="NZ_JAUZQE010000001.1"/>
</dbReference>
<gene>
    <name evidence="1" type="ORF">Q8947_00890</name>
</gene>
<evidence type="ECO:0008006" key="3">
    <source>
        <dbReference type="Google" id="ProtNLM"/>
    </source>
</evidence>
<proteinExistence type="predicted"/>
<name>A0ABU1D277_9BURK</name>
<organism evidence="1 2">
    <name type="scientific">Yanghanlia caeni</name>
    <dbReference type="NCBI Taxonomy" id="3064283"/>
    <lineage>
        <taxon>Bacteria</taxon>
        <taxon>Pseudomonadati</taxon>
        <taxon>Pseudomonadota</taxon>
        <taxon>Betaproteobacteria</taxon>
        <taxon>Burkholderiales</taxon>
        <taxon>Alcaligenaceae</taxon>
        <taxon>Yanghanlia</taxon>
    </lineage>
</organism>
<evidence type="ECO:0000313" key="2">
    <source>
        <dbReference type="Proteomes" id="UP001232156"/>
    </source>
</evidence>
<protein>
    <recommendedName>
        <fullName evidence="3">Type III-B CRISPR module RAMP protein Cmr1</fullName>
    </recommendedName>
</protein>
<keyword evidence="2" id="KW-1185">Reference proteome</keyword>
<dbReference type="EMBL" id="JAUZQE010000001">
    <property type="protein sequence ID" value="MDR4124540.1"/>
    <property type="molecule type" value="Genomic_DNA"/>
</dbReference>
<sequence length="330" mass="37020">MKQVSYAVKFITPAFLGNADASFQWRTPPFKALLRQWWRMAVAREVDFNVNELRRREGALFGVASSAEGEKSCKSKVRIRLGHWHEGTMTSAPDIGRVNIGRMATPASLYSGFGPIVPGGRSGAQMKSGAAIQPGDMSTLSIAFPASESRLEQAIALMAAYGTTGGRSRNGWGSFELLGDVPEPRIPTRYWKDAMEKDWPHAFGKDDDGPLVWKSLPQRSWENAMRLLAQTRVDLRRAVPDRLMLAYPDARRTMPGWGRNERVPNSLRFKVRSEGGQFYALVFHIPCRPADALWRRLPDDIALRFVDCFEIAHEFMDAHGQFARLGGNHD</sequence>